<sequence length="66" mass="8042">MKPLERLEPLFADETEEDIDHRAAYWFSRRRSGHFSAACRAELEDWLRADPRHREALEGMERLWRE</sequence>
<gene>
    <name evidence="2" type="ORF">DT376_21675</name>
</gene>
<dbReference type="Pfam" id="PF16220">
    <property type="entry name" value="DUF4880"/>
    <property type="match status" value="1"/>
</dbReference>
<evidence type="ECO:0000313" key="3">
    <source>
        <dbReference type="Proteomes" id="UP000253594"/>
    </source>
</evidence>
<reference evidence="2 3" key="1">
    <citation type="submission" date="2018-07" db="EMBL/GenBank/DDBJ databases">
        <title>Mechanisms of high-level aminoglycoside resistance among Gram-negative pathogens in Brazil.</title>
        <authorList>
            <person name="Ballaben A.S."/>
            <person name="Darini A.L.C."/>
            <person name="Doi Y."/>
        </authorList>
    </citation>
    <scope>NUCLEOTIDE SEQUENCE [LARGE SCALE GENOMIC DNA]</scope>
    <source>
        <strain evidence="2 3">B2-305</strain>
    </source>
</reference>
<organism evidence="2 3">
    <name type="scientific">Pseudomonas aeruginosa</name>
    <dbReference type="NCBI Taxonomy" id="287"/>
    <lineage>
        <taxon>Bacteria</taxon>
        <taxon>Pseudomonadati</taxon>
        <taxon>Pseudomonadota</taxon>
        <taxon>Gammaproteobacteria</taxon>
        <taxon>Pseudomonadales</taxon>
        <taxon>Pseudomonadaceae</taxon>
        <taxon>Pseudomonas</taxon>
    </lineage>
</organism>
<dbReference type="EMBL" id="QORE01000808">
    <property type="protein sequence ID" value="RCI72824.1"/>
    <property type="molecule type" value="Genomic_DNA"/>
</dbReference>
<dbReference type="InterPro" id="IPR032623">
    <property type="entry name" value="FecR_N"/>
</dbReference>
<dbReference type="AlphaFoldDB" id="A0A367M5Z3"/>
<dbReference type="Proteomes" id="UP000253594">
    <property type="component" value="Unassembled WGS sequence"/>
</dbReference>
<feature type="domain" description="FecR N-terminal" evidence="1">
    <location>
        <begin position="22"/>
        <end position="63"/>
    </location>
</feature>
<protein>
    <submittedName>
        <fullName evidence="2">DUF4880 domain-containing protein</fullName>
    </submittedName>
</protein>
<comment type="caution">
    <text evidence="2">The sequence shown here is derived from an EMBL/GenBank/DDBJ whole genome shotgun (WGS) entry which is preliminary data.</text>
</comment>
<evidence type="ECO:0000313" key="2">
    <source>
        <dbReference type="EMBL" id="RCI72824.1"/>
    </source>
</evidence>
<feature type="non-terminal residue" evidence="2">
    <location>
        <position position="66"/>
    </location>
</feature>
<evidence type="ECO:0000259" key="1">
    <source>
        <dbReference type="Pfam" id="PF16220"/>
    </source>
</evidence>
<proteinExistence type="predicted"/>
<name>A0A367M5Z3_PSEAI</name>
<accession>A0A367M5Z3</accession>